<dbReference type="HOGENOM" id="CLU_115403_9_4_12"/>
<evidence type="ECO:0000256" key="2">
    <source>
        <dbReference type="RuleBase" id="RU003749"/>
    </source>
</evidence>
<keyword evidence="5" id="KW-1185">Reference proteome</keyword>
<dbReference type="Proteomes" id="UP000009222">
    <property type="component" value="Chromosome"/>
</dbReference>
<dbReference type="GO" id="GO:0043856">
    <property type="term" value="F:anti-sigma factor antagonist activity"/>
    <property type="evidence" value="ECO:0007669"/>
    <property type="project" value="InterPro"/>
</dbReference>
<dbReference type="PROSITE" id="PS50801">
    <property type="entry name" value="STAS"/>
    <property type="match status" value="1"/>
</dbReference>
<organism evidence="4 5">
    <name type="scientific">Leadbettera azotonutricia (strain ATCC BAA-888 / DSM 13862 / ZAS-9)</name>
    <name type="common">Treponema azotonutricium</name>
    <dbReference type="NCBI Taxonomy" id="545695"/>
    <lineage>
        <taxon>Bacteria</taxon>
        <taxon>Pseudomonadati</taxon>
        <taxon>Spirochaetota</taxon>
        <taxon>Spirochaetia</taxon>
        <taxon>Spirochaetales</taxon>
        <taxon>Breznakiellaceae</taxon>
        <taxon>Leadbettera</taxon>
    </lineage>
</organism>
<dbReference type="RefSeq" id="WP_015712427.1">
    <property type="nucleotide sequence ID" value="NC_015577.1"/>
</dbReference>
<dbReference type="NCBIfam" id="TIGR00377">
    <property type="entry name" value="ant_ant_sig"/>
    <property type="match status" value="1"/>
</dbReference>
<dbReference type="KEGG" id="taz:TREAZ_3130"/>
<evidence type="ECO:0000313" key="5">
    <source>
        <dbReference type="Proteomes" id="UP000009222"/>
    </source>
</evidence>
<dbReference type="OrthoDB" id="9793697at2"/>
<protein>
    <recommendedName>
        <fullName evidence="2">Anti-sigma factor antagonist</fullName>
    </recommendedName>
</protein>
<evidence type="ECO:0000259" key="3">
    <source>
        <dbReference type="PROSITE" id="PS50801"/>
    </source>
</evidence>
<dbReference type="InterPro" id="IPR003658">
    <property type="entry name" value="Anti-sigma_ant"/>
</dbReference>
<reference evidence="5" key="1">
    <citation type="submission" date="2009-12" db="EMBL/GenBank/DDBJ databases">
        <title>Complete sequence of Treponema azotonutricium strain ZAS-9.</title>
        <authorList>
            <person name="Tetu S.G."/>
            <person name="Matson E."/>
            <person name="Ren Q."/>
            <person name="Seshadri R."/>
            <person name="Elbourne L."/>
            <person name="Hassan K.A."/>
            <person name="Durkin A."/>
            <person name="Radune D."/>
            <person name="Mohamoud Y."/>
            <person name="Shay R."/>
            <person name="Jin S."/>
            <person name="Zhang X."/>
            <person name="Lucey K."/>
            <person name="Ballor N.R."/>
            <person name="Ottesen E."/>
            <person name="Rosenthal R."/>
            <person name="Allen A."/>
            <person name="Leadbetter J.R."/>
            <person name="Paulsen I.T."/>
        </authorList>
    </citation>
    <scope>NUCLEOTIDE SEQUENCE [LARGE SCALE GENOMIC DNA]</scope>
    <source>
        <strain evidence="5">ATCC BAA-888 / DSM 13862 / ZAS-9</strain>
    </source>
</reference>
<evidence type="ECO:0000313" key="4">
    <source>
        <dbReference type="EMBL" id="AEF80069.1"/>
    </source>
</evidence>
<gene>
    <name evidence="4" type="ordered locus">TREAZ_3130</name>
</gene>
<dbReference type="EMBL" id="CP001841">
    <property type="protein sequence ID" value="AEF80069.1"/>
    <property type="molecule type" value="Genomic_DNA"/>
</dbReference>
<dbReference type="eggNOG" id="COG1366">
    <property type="taxonomic scope" value="Bacteria"/>
</dbReference>
<evidence type="ECO:0000256" key="1">
    <source>
        <dbReference type="ARBA" id="ARBA00009013"/>
    </source>
</evidence>
<name>F5YAE1_LEAAZ</name>
<accession>F5YAE1</accession>
<reference evidence="4 5" key="2">
    <citation type="journal article" date="2011" name="ISME J.">
        <title>RNA-seq reveals cooperative metabolic interactions between two termite-gut spirochete species in co-culture.</title>
        <authorList>
            <person name="Rosenthal A.Z."/>
            <person name="Matson E.G."/>
            <person name="Eldar A."/>
            <person name="Leadbetter J.R."/>
        </authorList>
    </citation>
    <scope>NUCLEOTIDE SEQUENCE [LARGE SCALE GENOMIC DNA]</scope>
    <source>
        <strain evidence="5">ATCC BAA-888 / DSM 13862 / ZAS-9</strain>
    </source>
</reference>
<dbReference type="Gene3D" id="3.30.750.24">
    <property type="entry name" value="STAS domain"/>
    <property type="match status" value="1"/>
</dbReference>
<feature type="domain" description="STAS" evidence="3">
    <location>
        <begin position="2"/>
        <end position="111"/>
    </location>
</feature>
<comment type="similarity">
    <text evidence="1 2">Belongs to the anti-sigma-factor antagonist family.</text>
</comment>
<sequence>MAIKVLKNDENIYIVELQNELDLFSSNMLKELVMKMVEKKIERFIIDLKKTETITSAGLGALVYVSSTAKKMDFALAFTNINEAVKKAIDITKLTGYFPITPTLKEAVELVRSQPRT</sequence>
<dbReference type="AlphaFoldDB" id="F5YAE1"/>
<dbReference type="InterPro" id="IPR002645">
    <property type="entry name" value="STAS_dom"/>
</dbReference>
<dbReference type="InterPro" id="IPR036513">
    <property type="entry name" value="STAS_dom_sf"/>
</dbReference>
<dbReference type="FunCoup" id="F5YAE1">
    <property type="interactions" value="47"/>
</dbReference>
<dbReference type="PANTHER" id="PTHR33495">
    <property type="entry name" value="ANTI-SIGMA FACTOR ANTAGONIST TM_1081-RELATED-RELATED"/>
    <property type="match status" value="1"/>
</dbReference>
<dbReference type="Pfam" id="PF01740">
    <property type="entry name" value="STAS"/>
    <property type="match status" value="1"/>
</dbReference>
<dbReference type="PANTHER" id="PTHR33495:SF2">
    <property type="entry name" value="ANTI-SIGMA FACTOR ANTAGONIST TM_1081-RELATED"/>
    <property type="match status" value="1"/>
</dbReference>
<dbReference type="CDD" id="cd07043">
    <property type="entry name" value="STAS_anti-anti-sigma_factors"/>
    <property type="match status" value="1"/>
</dbReference>
<dbReference type="InParanoid" id="F5YAE1"/>
<proteinExistence type="inferred from homology"/>
<dbReference type="STRING" id="545695.TREAZ_3130"/>
<dbReference type="SUPFAM" id="SSF52091">
    <property type="entry name" value="SpoIIaa-like"/>
    <property type="match status" value="1"/>
</dbReference>